<proteinExistence type="predicted"/>
<reference evidence="1 2" key="1">
    <citation type="submission" date="2019-08" db="EMBL/GenBank/DDBJ databases">
        <title>Archangium and Cystobacter genomes.</title>
        <authorList>
            <person name="Chen I.-C.K."/>
            <person name="Wielgoss S."/>
        </authorList>
    </citation>
    <scope>NUCLEOTIDE SEQUENCE [LARGE SCALE GENOMIC DNA]</scope>
    <source>
        <strain evidence="1 2">Cbm 6</strain>
    </source>
</reference>
<protein>
    <submittedName>
        <fullName evidence="1">Uncharacterized protein</fullName>
    </submittedName>
</protein>
<gene>
    <name evidence="1" type="ORF">F0U60_24620</name>
</gene>
<organism evidence="1 2">
    <name type="scientific">Archangium minus</name>
    <dbReference type="NCBI Taxonomy" id="83450"/>
    <lineage>
        <taxon>Bacteria</taxon>
        <taxon>Pseudomonadati</taxon>
        <taxon>Myxococcota</taxon>
        <taxon>Myxococcia</taxon>
        <taxon>Myxococcales</taxon>
        <taxon>Cystobacterineae</taxon>
        <taxon>Archangiaceae</taxon>
        <taxon>Archangium</taxon>
    </lineage>
</organism>
<dbReference type="Proteomes" id="UP001611383">
    <property type="component" value="Chromosome"/>
</dbReference>
<evidence type="ECO:0000313" key="1">
    <source>
        <dbReference type="EMBL" id="WNG46958.1"/>
    </source>
</evidence>
<sequence length="76" mass="8371">MTVVTQPSSGIPDDYPKTRADRFGPAYVAIHAAPLRFAFNRFTVSALELHWGTLLSPMPGSMLRLQLGLFRLGVVL</sequence>
<accession>A0ABY9WT73</accession>
<dbReference type="EMBL" id="CP043494">
    <property type="protein sequence ID" value="WNG46958.1"/>
    <property type="molecule type" value="Genomic_DNA"/>
</dbReference>
<name>A0ABY9WT73_9BACT</name>
<keyword evidence="2" id="KW-1185">Reference proteome</keyword>
<evidence type="ECO:0000313" key="2">
    <source>
        <dbReference type="Proteomes" id="UP001611383"/>
    </source>
</evidence>
<dbReference type="RefSeq" id="WP_395823873.1">
    <property type="nucleotide sequence ID" value="NZ_CP043494.1"/>
</dbReference>